<evidence type="ECO:0000313" key="1">
    <source>
        <dbReference type="EMBL" id="GBL85524.1"/>
    </source>
</evidence>
<reference evidence="1 2" key="1">
    <citation type="journal article" date="2019" name="Sci. Rep.">
        <title>Orb-weaving spider Araneus ventricosus genome elucidates the spidroin gene catalogue.</title>
        <authorList>
            <person name="Kono N."/>
            <person name="Nakamura H."/>
            <person name="Ohtoshi R."/>
            <person name="Moran D.A.P."/>
            <person name="Shinohara A."/>
            <person name="Yoshida Y."/>
            <person name="Fujiwara M."/>
            <person name="Mori M."/>
            <person name="Tomita M."/>
            <person name="Arakawa K."/>
        </authorList>
    </citation>
    <scope>NUCLEOTIDE SEQUENCE [LARGE SCALE GENOMIC DNA]</scope>
</reference>
<dbReference type="EMBL" id="BGPR01000043">
    <property type="protein sequence ID" value="GBL85524.1"/>
    <property type="molecule type" value="Genomic_DNA"/>
</dbReference>
<dbReference type="Proteomes" id="UP000499080">
    <property type="component" value="Unassembled WGS sequence"/>
</dbReference>
<protein>
    <submittedName>
        <fullName evidence="1">Uncharacterized protein</fullName>
    </submittedName>
</protein>
<organism evidence="1 2">
    <name type="scientific">Araneus ventricosus</name>
    <name type="common">Orbweaver spider</name>
    <name type="synonym">Epeira ventricosa</name>
    <dbReference type="NCBI Taxonomy" id="182803"/>
    <lineage>
        <taxon>Eukaryota</taxon>
        <taxon>Metazoa</taxon>
        <taxon>Ecdysozoa</taxon>
        <taxon>Arthropoda</taxon>
        <taxon>Chelicerata</taxon>
        <taxon>Arachnida</taxon>
        <taxon>Araneae</taxon>
        <taxon>Araneomorphae</taxon>
        <taxon>Entelegynae</taxon>
        <taxon>Araneoidea</taxon>
        <taxon>Araneidae</taxon>
        <taxon>Araneus</taxon>
    </lineage>
</organism>
<sequence length="113" mass="12823">MDGGHTHCVRYILRELDCPQRQSQNHHLGSCAITFPSMVTFPSRYNASDLSSAGIFLLNSPETAEYCSIGIISLRFVIATRMDYPRPCWLWRGVHALLERDQTKLTDSFSVES</sequence>
<keyword evidence="2" id="KW-1185">Reference proteome</keyword>
<dbReference type="AlphaFoldDB" id="A0A4Y2B395"/>
<gene>
    <name evidence="1" type="ORF">AVEN_34682_1</name>
</gene>
<accession>A0A4Y2B395</accession>
<name>A0A4Y2B395_ARAVE</name>
<proteinExistence type="predicted"/>
<comment type="caution">
    <text evidence="1">The sequence shown here is derived from an EMBL/GenBank/DDBJ whole genome shotgun (WGS) entry which is preliminary data.</text>
</comment>
<evidence type="ECO:0000313" key="2">
    <source>
        <dbReference type="Proteomes" id="UP000499080"/>
    </source>
</evidence>